<dbReference type="RefSeq" id="WP_016475172.1">
    <property type="nucleotide sequence ID" value="NZ_KE150481.1"/>
</dbReference>
<dbReference type="Gene3D" id="2.60.450.10">
    <property type="entry name" value="Lipopolysaccharide (LPS) transport protein A like domain"/>
    <property type="match status" value="1"/>
</dbReference>
<dbReference type="PATRIC" id="fig|1203554.3.peg.2219"/>
<comment type="function">
    <text evidence="1">Together with LptE, is involved in the assembly of lipopolysaccharide (LPS) at the surface of the outer membrane.</text>
</comment>
<sequence length="772" mass="87375" precursor="true">MPLPPVRAVSLCVAAALAFIAAQARADAASSAVRVNLESVDSLDIKRAQADDAASFASAERMEGSLADELELIGNAEVRRGGAVFTADRITYRHDTDEVTGKGNARISRAGASFSGPSMRFRITSREGSMDEAEWEYAPRNVRGCAKNIRFLSGNRTTFEDVSFTTCKRDDDSWFISMNDLEIDEYDLTASGTGAVLHFQNVPIFASPWFAFPISNQRRSGFLTPTYGMSSTRGVDISIPYYFNIAPNYDYTLTPRVMTKRGVMLGNEARFKYDAFNAQVNLDYLPSDRTTKENRWSTRIQADYQRDKLGANIDYNRVSDDDFITDFSGNIRESSESVLPQDYSLTWTDTYWNSLLRVTKNQTLKIDGGTTVVPYERVPQMVLNAYNSDFHGFEFTTTVDATRFTHPTRLDGTRVVLEQSASYPLRGAGWFIVPKAQIQGAWYQLNNLSRDHQYTDKSPSFVVPTFTLDSGLVFERDSHFFGREAYQTLEPRIYYAYTPYRDQSDIPIFDTTVSDLSFASLFTPNLYAGYDRVSEANQLTTVISSRWIDKTSGLELFRASVGQRQYFSDQNVRFLNTTEEANYFGNKDTPQSNVRSDLLASVGARLTQSLTASASAQYSSSLNRMMNVKTGLVWQPKRRSTIGVFYRYNYSAGSVTDSTYDDNIKQVDFSVQWPITERLYGLLRYNYSLYQKKPIELIGGFEYLHDCWTLRFAAQRYTTASNEQESNFFLQLELNGLGSIGINPISELRRNIRGYQTTGPLPTTADPYDYYE</sequence>
<keyword evidence="1" id="KW-0998">Cell outer membrane</keyword>
<dbReference type="eggNOG" id="COG1452">
    <property type="taxonomic scope" value="Bacteria"/>
</dbReference>
<evidence type="ECO:0000313" key="3">
    <source>
        <dbReference type="EMBL" id="EPD97660.1"/>
    </source>
</evidence>
<proteinExistence type="inferred from homology"/>
<comment type="similarity">
    <text evidence="1">Belongs to the LptD family.</text>
</comment>
<organism evidence="3 4">
    <name type="scientific">Sutterella wadsworthensis HGA0223</name>
    <dbReference type="NCBI Taxonomy" id="1203554"/>
    <lineage>
        <taxon>Bacteria</taxon>
        <taxon>Pseudomonadati</taxon>
        <taxon>Pseudomonadota</taxon>
        <taxon>Betaproteobacteria</taxon>
        <taxon>Burkholderiales</taxon>
        <taxon>Sutterellaceae</taxon>
        <taxon>Sutterella</taxon>
    </lineage>
</organism>
<comment type="caution">
    <text evidence="1">Lacks conserved residue(s) required for the propagation of feature annotation.</text>
</comment>
<comment type="subunit">
    <text evidence="1">Component of the lipopolysaccharide transport and assembly complex. Interacts with LptE and LptA.</text>
</comment>
<dbReference type="HOGENOM" id="CLU_009039_0_0_4"/>
<comment type="subcellular location">
    <subcellularLocation>
        <location evidence="1">Cell outer membrane</location>
    </subcellularLocation>
</comment>
<reference evidence="3 4" key="1">
    <citation type="submission" date="2013-04" db="EMBL/GenBank/DDBJ databases">
        <title>The Genome Sequence of Sutterella wadsworthensis HGA0223.</title>
        <authorList>
            <consortium name="The Broad Institute Genomics Platform"/>
            <person name="Earl A."/>
            <person name="Ward D."/>
            <person name="Feldgarden M."/>
            <person name="Gevers D."/>
            <person name="Schmidt T.M."/>
            <person name="Dover J."/>
            <person name="Dai D."/>
            <person name="Walker B."/>
            <person name="Young S."/>
            <person name="Zeng Q."/>
            <person name="Gargeya S."/>
            <person name="Fitzgerald M."/>
            <person name="Haas B."/>
            <person name="Abouelleil A."/>
            <person name="Allen A.W."/>
            <person name="Alvarado L."/>
            <person name="Arachchi H.M."/>
            <person name="Berlin A.M."/>
            <person name="Chapman S.B."/>
            <person name="Gainer-Dewar J."/>
            <person name="Goldberg J."/>
            <person name="Griggs A."/>
            <person name="Gujja S."/>
            <person name="Hansen M."/>
            <person name="Howarth C."/>
            <person name="Imamovic A."/>
            <person name="Ireland A."/>
            <person name="Larimer J."/>
            <person name="McCowan C."/>
            <person name="Murphy C."/>
            <person name="Pearson M."/>
            <person name="Poon T.W."/>
            <person name="Priest M."/>
            <person name="Roberts A."/>
            <person name="Saif S."/>
            <person name="Shea T."/>
            <person name="Sisk P."/>
            <person name="Sykes S."/>
            <person name="Wortman J."/>
            <person name="Nusbaum C."/>
            <person name="Birren B."/>
        </authorList>
    </citation>
    <scope>NUCLEOTIDE SEQUENCE [LARGE SCALE GENOMIC DNA]</scope>
    <source>
        <strain evidence="3 4">HGA0223</strain>
    </source>
</reference>
<dbReference type="InterPro" id="IPR050218">
    <property type="entry name" value="LptD"/>
</dbReference>
<dbReference type="HAMAP" id="MF_01411">
    <property type="entry name" value="LPS_assembly_LptD"/>
    <property type="match status" value="1"/>
</dbReference>
<dbReference type="STRING" id="1203554.HMPREF1476_02136"/>
<dbReference type="Proteomes" id="UP000014400">
    <property type="component" value="Unassembled WGS sequence"/>
</dbReference>
<dbReference type="PANTHER" id="PTHR30189">
    <property type="entry name" value="LPS-ASSEMBLY PROTEIN"/>
    <property type="match status" value="1"/>
</dbReference>
<name>S3BED1_9BURK</name>
<evidence type="ECO:0000256" key="1">
    <source>
        <dbReference type="HAMAP-Rule" id="MF_01411"/>
    </source>
</evidence>
<keyword evidence="4" id="KW-1185">Reference proteome</keyword>
<dbReference type="InterPro" id="IPR020889">
    <property type="entry name" value="LipoPS_assembly_LptD"/>
</dbReference>
<evidence type="ECO:0000259" key="2">
    <source>
        <dbReference type="Pfam" id="PF04453"/>
    </source>
</evidence>
<protein>
    <recommendedName>
        <fullName evidence="1">LPS-assembly protein LptD</fullName>
    </recommendedName>
</protein>
<feature type="domain" description="LptD C-terminal" evidence="2">
    <location>
        <begin position="299"/>
        <end position="678"/>
    </location>
</feature>
<gene>
    <name evidence="1" type="primary">lptD</name>
    <name evidence="3" type="ORF">HMPREF1476_02136</name>
</gene>
<feature type="signal peptide" evidence="1">
    <location>
        <begin position="1"/>
        <end position="26"/>
    </location>
</feature>
<dbReference type="InterPro" id="IPR007543">
    <property type="entry name" value="LptD_C"/>
</dbReference>
<feature type="chain" id="PRO_5009020343" description="LPS-assembly protein LptD" evidence="1">
    <location>
        <begin position="27"/>
        <end position="772"/>
    </location>
</feature>
<dbReference type="PANTHER" id="PTHR30189:SF1">
    <property type="entry name" value="LPS-ASSEMBLY PROTEIN LPTD"/>
    <property type="match status" value="1"/>
</dbReference>
<dbReference type="GO" id="GO:0043165">
    <property type="term" value="P:Gram-negative-bacterium-type cell outer membrane assembly"/>
    <property type="evidence" value="ECO:0007669"/>
    <property type="project" value="UniProtKB-UniRule"/>
</dbReference>
<dbReference type="AlphaFoldDB" id="S3BED1"/>
<dbReference type="GO" id="GO:0009279">
    <property type="term" value="C:cell outer membrane"/>
    <property type="evidence" value="ECO:0007669"/>
    <property type="project" value="UniProtKB-SubCell"/>
</dbReference>
<comment type="caution">
    <text evidence="3">The sequence shown here is derived from an EMBL/GenBank/DDBJ whole genome shotgun (WGS) entry which is preliminary data.</text>
</comment>
<dbReference type="GO" id="GO:1990351">
    <property type="term" value="C:transporter complex"/>
    <property type="evidence" value="ECO:0007669"/>
    <property type="project" value="TreeGrafter"/>
</dbReference>
<dbReference type="EMBL" id="ATCF01000034">
    <property type="protein sequence ID" value="EPD97660.1"/>
    <property type="molecule type" value="Genomic_DNA"/>
</dbReference>
<dbReference type="GO" id="GO:0015920">
    <property type="term" value="P:lipopolysaccharide transport"/>
    <property type="evidence" value="ECO:0007669"/>
    <property type="project" value="InterPro"/>
</dbReference>
<evidence type="ECO:0000313" key="4">
    <source>
        <dbReference type="Proteomes" id="UP000014400"/>
    </source>
</evidence>
<keyword evidence="1" id="KW-0472">Membrane</keyword>
<accession>S3BED1</accession>
<keyword evidence="1" id="KW-0732">Signal</keyword>
<dbReference type="Pfam" id="PF04453">
    <property type="entry name" value="LptD"/>
    <property type="match status" value="1"/>
</dbReference>